<proteinExistence type="predicted"/>
<dbReference type="AlphaFoldDB" id="A0A2H0UVV3"/>
<name>A0A2H0UVV3_9BACT</name>
<accession>A0A2H0UVV3</accession>
<protein>
    <submittedName>
        <fullName evidence="1">Uncharacterized protein</fullName>
    </submittedName>
</protein>
<reference evidence="2" key="1">
    <citation type="submission" date="2017-09" db="EMBL/GenBank/DDBJ databases">
        <title>Depth-based differentiation of microbial function through sediment-hosted aquifers and enrichment of novel symbionts in the deep terrestrial subsurface.</title>
        <authorList>
            <person name="Probst A.J."/>
            <person name="Ladd B."/>
            <person name="Jarett J.K."/>
            <person name="Geller-Mcgrath D.E."/>
            <person name="Sieber C.M.K."/>
            <person name="Emerson J.B."/>
            <person name="Anantharaman K."/>
            <person name="Thomas B.C."/>
            <person name="Malmstrom R."/>
            <person name="Stieglmeier M."/>
            <person name="Klingl A."/>
            <person name="Woyke T."/>
            <person name="Ryan C.M."/>
            <person name="Banfield J.F."/>
        </authorList>
    </citation>
    <scope>NUCLEOTIDE SEQUENCE [LARGE SCALE GENOMIC DNA]</scope>
</reference>
<evidence type="ECO:0000313" key="2">
    <source>
        <dbReference type="Proteomes" id="UP000230132"/>
    </source>
</evidence>
<sequence length="73" mass="8294">MTEDEIRAKIQELEGRFYPLSIKVEISSNGTQVAIRKRGEGYKRADGKDINFPEALKGAFQEARQIGLVKNKR</sequence>
<dbReference type="EMBL" id="PFAX01000029">
    <property type="protein sequence ID" value="PIR90265.1"/>
    <property type="molecule type" value="Genomic_DNA"/>
</dbReference>
<dbReference type="Proteomes" id="UP000230132">
    <property type="component" value="Unassembled WGS sequence"/>
</dbReference>
<evidence type="ECO:0000313" key="1">
    <source>
        <dbReference type="EMBL" id="PIR90265.1"/>
    </source>
</evidence>
<comment type="caution">
    <text evidence="1">The sequence shown here is derived from an EMBL/GenBank/DDBJ whole genome shotgun (WGS) entry which is preliminary data.</text>
</comment>
<organism evidence="1 2">
    <name type="scientific">bacterium (Candidatus Gribaldobacteria) CG10_big_fil_rev_8_21_14_0_10_37_21</name>
    <dbReference type="NCBI Taxonomy" id="2014275"/>
    <lineage>
        <taxon>Bacteria</taxon>
        <taxon>Candidatus Gribaldobacteria</taxon>
    </lineage>
</organism>
<gene>
    <name evidence="1" type="ORF">COU05_02515</name>
</gene>